<dbReference type="EMBL" id="JACHIB010000017">
    <property type="protein sequence ID" value="MBB6084840.1"/>
    <property type="molecule type" value="Genomic_DNA"/>
</dbReference>
<gene>
    <name evidence="2" type="ORF">HNR28_002888</name>
</gene>
<name>A0A7W9TQ70_CASDE</name>
<dbReference type="RefSeq" id="WP_151023994.1">
    <property type="nucleotide sequence ID" value="NZ_JACHIB010000017.1"/>
</dbReference>
<evidence type="ECO:0000259" key="1">
    <source>
        <dbReference type="Pfam" id="PF00535"/>
    </source>
</evidence>
<proteinExistence type="predicted"/>
<sequence length="377" mass="43891">MDEPLLIRHAGPGSPHRASRFFRPSGAQPHEDATAMLLSIIVVAYNNEDYIEQAIASCACFDDPDCEVLVVHNRSTDRTGEVVHELMDGRGWPLRLVSNDENVGPGEARNIGMRQASGDYFMFLDGDDWFEPGAIRRVMDRLRQWRPDLLMFNHQRALADGRRIPNIPNRYVDLRDEAADLSDPDVRKGAIRNLHISWNKAYGRRFVEKHGLEFPRLVYHEDLLWSIKAMVCAGSFHFMPDIVYNYRQHPQSSINTRNEGHFAVIHECRRLKDFLGEHDDYRRWYGMPLYGYAQSALYGVINTRYRIPESREEAYLRDMVVLLREFRSLLGIWKPDLLFYAAMTGRRGVYFRAAAWAARMKRMGKIAFDFKMKFVRP</sequence>
<dbReference type="PANTHER" id="PTHR22916">
    <property type="entry name" value="GLYCOSYLTRANSFERASE"/>
    <property type="match status" value="1"/>
</dbReference>
<dbReference type="Proteomes" id="UP000541136">
    <property type="component" value="Unassembled WGS sequence"/>
</dbReference>
<reference evidence="2 3" key="1">
    <citation type="submission" date="2020-08" db="EMBL/GenBank/DDBJ databases">
        <title>Genomic Encyclopedia of Type Strains, Phase IV (KMG-IV): sequencing the most valuable type-strain genomes for metagenomic binning, comparative biology and taxonomic classification.</title>
        <authorList>
            <person name="Goeker M."/>
        </authorList>
    </citation>
    <scope>NUCLEOTIDE SEQUENCE [LARGE SCALE GENOMIC DNA]</scope>
    <source>
        <strain evidence="2 3">DSM 12141</strain>
    </source>
</reference>
<dbReference type="CDD" id="cd00761">
    <property type="entry name" value="Glyco_tranf_GTA_type"/>
    <property type="match status" value="1"/>
</dbReference>
<evidence type="ECO:0000313" key="3">
    <source>
        <dbReference type="Proteomes" id="UP000541136"/>
    </source>
</evidence>
<dbReference type="GO" id="GO:0016758">
    <property type="term" value="F:hexosyltransferase activity"/>
    <property type="evidence" value="ECO:0007669"/>
    <property type="project" value="UniProtKB-ARBA"/>
</dbReference>
<evidence type="ECO:0000313" key="2">
    <source>
        <dbReference type="EMBL" id="MBB6084840.1"/>
    </source>
</evidence>
<protein>
    <submittedName>
        <fullName evidence="2">CRISPR system Cascade subunit CasB</fullName>
    </submittedName>
</protein>
<organism evidence="2 3">
    <name type="scientific">Castellaniella defragrans</name>
    <name type="common">Alcaligenes defragrans</name>
    <dbReference type="NCBI Taxonomy" id="75697"/>
    <lineage>
        <taxon>Bacteria</taxon>
        <taxon>Pseudomonadati</taxon>
        <taxon>Pseudomonadota</taxon>
        <taxon>Betaproteobacteria</taxon>
        <taxon>Burkholderiales</taxon>
        <taxon>Alcaligenaceae</taxon>
        <taxon>Castellaniella</taxon>
    </lineage>
</organism>
<dbReference type="AlphaFoldDB" id="A0A7W9TQ70"/>
<dbReference type="Pfam" id="PF00535">
    <property type="entry name" value="Glycos_transf_2"/>
    <property type="match status" value="1"/>
</dbReference>
<feature type="domain" description="Glycosyltransferase 2-like" evidence="1">
    <location>
        <begin position="39"/>
        <end position="166"/>
    </location>
</feature>
<dbReference type="SUPFAM" id="SSF53448">
    <property type="entry name" value="Nucleotide-diphospho-sugar transferases"/>
    <property type="match status" value="1"/>
</dbReference>
<dbReference type="InterPro" id="IPR029044">
    <property type="entry name" value="Nucleotide-diphossugar_trans"/>
</dbReference>
<dbReference type="Gene3D" id="3.90.550.10">
    <property type="entry name" value="Spore Coat Polysaccharide Biosynthesis Protein SpsA, Chain A"/>
    <property type="match status" value="1"/>
</dbReference>
<accession>A0A7W9TQ70</accession>
<comment type="caution">
    <text evidence="2">The sequence shown here is derived from an EMBL/GenBank/DDBJ whole genome shotgun (WGS) entry which is preliminary data.</text>
</comment>
<dbReference type="InterPro" id="IPR001173">
    <property type="entry name" value="Glyco_trans_2-like"/>
</dbReference>
<dbReference type="PANTHER" id="PTHR22916:SF3">
    <property type="entry name" value="UDP-GLCNAC:BETAGAL BETA-1,3-N-ACETYLGLUCOSAMINYLTRANSFERASE-LIKE PROTEIN 1"/>
    <property type="match status" value="1"/>
</dbReference>